<dbReference type="Proteomes" id="UP000234420">
    <property type="component" value="Unassembled WGS sequence"/>
</dbReference>
<gene>
    <name evidence="1" type="ORF">CIK00_02730</name>
</gene>
<dbReference type="GeneID" id="69966988"/>
<dbReference type="AlphaFoldDB" id="A0A2N4UW02"/>
<dbReference type="EMBL" id="NPIB01000002">
    <property type="protein sequence ID" value="PLC59196.1"/>
    <property type="molecule type" value="Genomic_DNA"/>
</dbReference>
<reference evidence="1 2" key="1">
    <citation type="journal article" date="2018" name="Syst. Appl. Microbiol.">
        <title>Photobacterium carnosum sp. nov., isolated from spoiled modified atmosphere packaged poultry meat.</title>
        <authorList>
            <person name="Hilgarth M."/>
            <person name="Fuertes S."/>
            <person name="Ehrmann M."/>
            <person name="Vogel R.F."/>
        </authorList>
    </citation>
    <scope>NUCLEOTIDE SEQUENCE [LARGE SCALE GENOMIC DNA]</scope>
    <source>
        <strain evidence="1 2">TMW 2.2021</strain>
    </source>
</reference>
<accession>A0A2N4UW02</accession>
<dbReference type="RefSeq" id="WP_101767399.1">
    <property type="nucleotide sequence ID" value="NZ_BPPU01000003.1"/>
</dbReference>
<protein>
    <submittedName>
        <fullName evidence="1">Uncharacterized protein</fullName>
    </submittedName>
</protein>
<proteinExistence type="predicted"/>
<evidence type="ECO:0000313" key="1">
    <source>
        <dbReference type="EMBL" id="PLC59196.1"/>
    </source>
</evidence>
<sequence>MLTTNAKFETNSFNYKRNQPVINLVLDMFRDQGYFDIANDDKLSFTVDSHGYVTDIHFPEIKMSEMGFVRLMAKWFEQTKNIKTFHHVMKLKEIVEFVFNSKLEFVDFNAGINSEVPVGSPDWVVCKNACMFMDTDIDKIVKSSIKLINNFINNTTLKHERYLVKQHILTGCRVDVYCDACDEIFGLSKKTMKQLCQNGGSRLVCMDIDIEFYGLNITGIADFQSRIIKSQCGSSYEDIVKLNMPIIRDCLHEMVMEERDVQGLVKENLDCKCVLSIDELRAWRSLGID</sequence>
<organism evidence="1 2">
    <name type="scientific">Photobacterium carnosum</name>
    <dbReference type="NCBI Taxonomy" id="2023717"/>
    <lineage>
        <taxon>Bacteria</taxon>
        <taxon>Pseudomonadati</taxon>
        <taxon>Pseudomonadota</taxon>
        <taxon>Gammaproteobacteria</taxon>
        <taxon>Vibrionales</taxon>
        <taxon>Vibrionaceae</taxon>
        <taxon>Photobacterium</taxon>
    </lineage>
</organism>
<keyword evidence="2" id="KW-1185">Reference proteome</keyword>
<evidence type="ECO:0000313" key="2">
    <source>
        <dbReference type="Proteomes" id="UP000234420"/>
    </source>
</evidence>
<comment type="caution">
    <text evidence="1">The sequence shown here is derived from an EMBL/GenBank/DDBJ whole genome shotgun (WGS) entry which is preliminary data.</text>
</comment>
<name>A0A2N4UW02_9GAMM</name>